<reference evidence="4 5" key="1">
    <citation type="submission" date="2016-01" db="EMBL/GenBank/DDBJ databases">
        <title>The new phylogeny of the genus Mycobacterium.</title>
        <authorList>
            <person name="Tarcisio F."/>
            <person name="Conor M."/>
            <person name="Antonella G."/>
            <person name="Elisabetta G."/>
            <person name="Giulia F.S."/>
            <person name="Sara T."/>
            <person name="Anna F."/>
            <person name="Clotilde B."/>
            <person name="Roberto B."/>
            <person name="Veronica D.S."/>
            <person name="Fabio R."/>
            <person name="Monica P."/>
            <person name="Olivier J."/>
            <person name="Enrico T."/>
            <person name="Nicola S."/>
        </authorList>
    </citation>
    <scope>NUCLEOTIDE SEQUENCE [LARGE SCALE GENOMIC DNA]</scope>
    <source>
        <strain evidence="4 5">DSM 44160</strain>
    </source>
</reference>
<proteinExistence type="predicted"/>
<dbReference type="Gene3D" id="2.60.40.1240">
    <property type="match status" value="1"/>
</dbReference>
<dbReference type="AlphaFoldDB" id="A0A1X1VNC4"/>
<keyword evidence="3" id="KW-1133">Transmembrane helix</keyword>
<organism evidence="4 5">
    <name type="scientific">Mycobacterium gordonae</name>
    <dbReference type="NCBI Taxonomy" id="1778"/>
    <lineage>
        <taxon>Bacteria</taxon>
        <taxon>Bacillati</taxon>
        <taxon>Actinomycetota</taxon>
        <taxon>Actinomycetes</taxon>
        <taxon>Mycobacteriales</taxon>
        <taxon>Mycobacteriaceae</taxon>
        <taxon>Mycobacterium</taxon>
    </lineage>
</organism>
<name>A0A1X1VNC4_MYCGO</name>
<feature type="region of interest" description="Disordered" evidence="2">
    <location>
        <begin position="79"/>
        <end position="105"/>
    </location>
</feature>
<dbReference type="InterPro" id="IPR029050">
    <property type="entry name" value="Immunoprotect_excell_Ig-like"/>
</dbReference>
<evidence type="ECO:0000256" key="3">
    <source>
        <dbReference type="SAM" id="Phobius"/>
    </source>
</evidence>
<dbReference type="EMBL" id="LQOY01000226">
    <property type="protein sequence ID" value="ORV70573.1"/>
    <property type="molecule type" value="Genomic_DNA"/>
</dbReference>
<accession>A0A1X1VNC4</accession>
<sequence>MIVGIVGLIFACIPGALIVGWVLLPIAFILGIVGLFQSGKAKGPAIAAVIVSVVGTVVGVSVFVVVIGDAFGNAFKKSDLSPSAPTPSGRSGRGDQPAARGSRDNPLAIGEAVSNQDWQVTLGAPREATAEVAGTNQFNNSPKPGMEYWIVPVTATYVGNATGNLMFGIRVQFVGSDNRTYSDPCGVIPDPLSNVGDLYRGGTARGNTCVAAPAGADGLWTVTTGFSGKPTFFVVR</sequence>
<evidence type="ECO:0000313" key="5">
    <source>
        <dbReference type="Proteomes" id="UP000193928"/>
    </source>
</evidence>
<gene>
    <name evidence="4" type="ORF">AWC08_05280</name>
</gene>
<keyword evidence="3" id="KW-0472">Membrane</keyword>
<comment type="caution">
    <text evidence="4">The sequence shown here is derived from an EMBL/GenBank/DDBJ whole genome shotgun (WGS) entry which is preliminary data.</text>
</comment>
<feature type="compositionally biased region" description="Polar residues" evidence="2">
    <location>
        <begin position="80"/>
        <end position="89"/>
    </location>
</feature>
<evidence type="ECO:0000256" key="1">
    <source>
        <dbReference type="ARBA" id="ARBA00022729"/>
    </source>
</evidence>
<evidence type="ECO:0000313" key="4">
    <source>
        <dbReference type="EMBL" id="ORV70573.1"/>
    </source>
</evidence>
<dbReference type="Proteomes" id="UP000193928">
    <property type="component" value="Unassembled WGS sequence"/>
</dbReference>
<feature type="transmembrane region" description="Helical" evidence="3">
    <location>
        <begin position="45"/>
        <end position="68"/>
    </location>
</feature>
<protein>
    <recommendedName>
        <fullName evidence="6">DUF4190 domain-containing protein</fullName>
    </recommendedName>
</protein>
<keyword evidence="3" id="KW-0812">Transmembrane</keyword>
<evidence type="ECO:0000256" key="2">
    <source>
        <dbReference type="SAM" id="MobiDB-lite"/>
    </source>
</evidence>
<feature type="transmembrane region" description="Helical" evidence="3">
    <location>
        <begin position="6"/>
        <end position="33"/>
    </location>
</feature>
<keyword evidence="5" id="KW-1185">Reference proteome</keyword>
<keyword evidence="1" id="KW-0732">Signal</keyword>
<evidence type="ECO:0008006" key="6">
    <source>
        <dbReference type="Google" id="ProtNLM"/>
    </source>
</evidence>